<evidence type="ECO:0000313" key="1">
    <source>
        <dbReference type="EMBL" id="CAE0666982.1"/>
    </source>
</evidence>
<reference evidence="1" key="1">
    <citation type="submission" date="2021-01" db="EMBL/GenBank/DDBJ databases">
        <authorList>
            <person name="Corre E."/>
            <person name="Pelletier E."/>
            <person name="Niang G."/>
            <person name="Scheremetjew M."/>
            <person name="Finn R."/>
            <person name="Kale V."/>
            <person name="Holt S."/>
            <person name="Cochrane G."/>
            <person name="Meng A."/>
            <person name="Brown T."/>
            <person name="Cohen L."/>
        </authorList>
    </citation>
    <scope>NUCLEOTIDE SEQUENCE</scope>
    <source>
        <strain evidence="1">CCCM811</strain>
    </source>
</reference>
<organism evidence="1">
    <name type="scientific">Lotharella globosa</name>
    <dbReference type="NCBI Taxonomy" id="91324"/>
    <lineage>
        <taxon>Eukaryota</taxon>
        <taxon>Sar</taxon>
        <taxon>Rhizaria</taxon>
        <taxon>Cercozoa</taxon>
        <taxon>Chlorarachniophyceae</taxon>
        <taxon>Lotharella</taxon>
    </lineage>
</organism>
<name>A0A7S4DS28_9EUKA</name>
<sequence length="164" mass="17923">MMMMMKIRYGGSPLVPQLPTQGANGESFGSGLLNRLRDMARLCDCLRGLDVVSTAACVIHGRPAIMVAKKNHTTPWYGLTLLLYTDTTTNRVSALKSGRAMTINGIRDRTKAEAEKYAKMFAPEVIVGNEPTVDSKANHHAASPKHKMGVEDVMDIVTLDDFLS</sequence>
<dbReference type="EMBL" id="HBIV01025928">
    <property type="protein sequence ID" value="CAE0666982.1"/>
    <property type="molecule type" value="Transcribed_RNA"/>
</dbReference>
<accession>A0A7S4DS28</accession>
<protein>
    <submittedName>
        <fullName evidence="1">Uncharacterized protein</fullName>
    </submittedName>
</protein>
<proteinExistence type="predicted"/>
<dbReference type="AlphaFoldDB" id="A0A7S4DS28"/>
<gene>
    <name evidence="1" type="ORF">LGLO00237_LOCUS18602</name>
</gene>